<name>A0ABS0TGG6_9FLAO</name>
<dbReference type="RefSeq" id="WP_193711744.1">
    <property type="nucleotide sequence ID" value="NZ_JAEHNY010000007.1"/>
</dbReference>
<protein>
    <submittedName>
        <fullName evidence="2">Phage tail protein</fullName>
    </submittedName>
</protein>
<dbReference type="InterPro" id="IPR037053">
    <property type="entry name" value="Phage_tail_collar_dom_sf"/>
</dbReference>
<comment type="caution">
    <text evidence="2">The sequence shown here is derived from an EMBL/GenBank/DDBJ whole genome shotgun (WGS) entry which is preliminary data.</text>
</comment>
<keyword evidence="3" id="KW-1185">Reference proteome</keyword>
<evidence type="ECO:0000259" key="1">
    <source>
        <dbReference type="Pfam" id="PF07484"/>
    </source>
</evidence>
<evidence type="ECO:0000313" key="3">
    <source>
        <dbReference type="Proteomes" id="UP000635665"/>
    </source>
</evidence>
<dbReference type="Proteomes" id="UP000635665">
    <property type="component" value="Unassembled WGS sequence"/>
</dbReference>
<dbReference type="Pfam" id="PF07484">
    <property type="entry name" value="Collar"/>
    <property type="match status" value="1"/>
</dbReference>
<reference evidence="2 3" key="1">
    <citation type="submission" date="2020-12" db="EMBL/GenBank/DDBJ databases">
        <title>Salegentibacter orientalis sp. nov., isolated from costal sediment.</title>
        <authorList>
            <person name="Lian F.-B."/>
        </authorList>
    </citation>
    <scope>NUCLEOTIDE SEQUENCE [LARGE SCALE GENOMIC DNA]</scope>
    <source>
        <strain evidence="2 3">F60176</strain>
    </source>
</reference>
<accession>A0ABS0TGG6</accession>
<gene>
    <name evidence="2" type="ORF">I6U50_08960</name>
</gene>
<dbReference type="SUPFAM" id="SSF88874">
    <property type="entry name" value="Receptor-binding domain of short tail fibre protein gp12"/>
    <property type="match status" value="1"/>
</dbReference>
<feature type="domain" description="Phage tail collar" evidence="1">
    <location>
        <begin position="6"/>
        <end position="62"/>
    </location>
</feature>
<evidence type="ECO:0000313" key="2">
    <source>
        <dbReference type="EMBL" id="MBI6120149.1"/>
    </source>
</evidence>
<dbReference type="Gene3D" id="3.90.1340.10">
    <property type="entry name" value="Phage tail collar domain"/>
    <property type="match status" value="1"/>
</dbReference>
<proteinExistence type="predicted"/>
<organism evidence="2 3">
    <name type="scientific">Salegentibacter maritimus</name>
    <dbReference type="NCBI Taxonomy" id="2794347"/>
    <lineage>
        <taxon>Bacteria</taxon>
        <taxon>Pseudomonadati</taxon>
        <taxon>Bacteroidota</taxon>
        <taxon>Flavobacteriia</taxon>
        <taxon>Flavobacteriales</taxon>
        <taxon>Flavobacteriaceae</taxon>
        <taxon>Salegentibacter</taxon>
    </lineage>
</organism>
<dbReference type="EMBL" id="JAEHNY010000007">
    <property type="protein sequence ID" value="MBI6120149.1"/>
    <property type="molecule type" value="Genomic_DNA"/>
</dbReference>
<dbReference type="InterPro" id="IPR011083">
    <property type="entry name" value="Phage_tail_collar_dom"/>
</dbReference>
<sequence>MDAYIGEIRFFGGNFAPRGWAFCHGQEISISQCQSLYSLLGTMYGGDGRSFFKLPDLRGRMPIGAGTGSGLSAYREGEQGGIETVPLTVNQMPKHSHTTIINASDADGIGGTTQEVTKNYWAKGGTYAASKSTTMAEDAVVIENAGEGQPHENRPPYTALNFIICMQGIYPQRN</sequence>